<dbReference type="PROSITE" id="PS51688">
    <property type="entry name" value="ICA"/>
    <property type="match status" value="1"/>
</dbReference>
<protein>
    <recommendedName>
        <fullName evidence="3">Peptidase S74 domain-containing protein</fullName>
    </recommendedName>
</protein>
<evidence type="ECO:0000259" key="3">
    <source>
        <dbReference type="PROSITE" id="PS51688"/>
    </source>
</evidence>
<keyword evidence="5" id="KW-1185">Reference proteome</keyword>
<evidence type="ECO:0000313" key="4">
    <source>
        <dbReference type="EMBL" id="CEM02469.1"/>
    </source>
</evidence>
<dbReference type="Proteomes" id="UP000041254">
    <property type="component" value="Unassembled WGS sequence"/>
</dbReference>
<feature type="coiled-coil region" evidence="1">
    <location>
        <begin position="345"/>
        <end position="386"/>
    </location>
</feature>
<dbReference type="InterPro" id="IPR030392">
    <property type="entry name" value="S74_ICA"/>
</dbReference>
<feature type="region of interest" description="Disordered" evidence="2">
    <location>
        <begin position="386"/>
        <end position="413"/>
    </location>
</feature>
<dbReference type="InterPro" id="IPR036388">
    <property type="entry name" value="WH-like_DNA-bd_sf"/>
</dbReference>
<dbReference type="Gene3D" id="1.10.10.10">
    <property type="entry name" value="Winged helix-like DNA-binding domain superfamily/Winged helix DNA-binding domain"/>
    <property type="match status" value="1"/>
</dbReference>
<organism evidence="4 5">
    <name type="scientific">Vitrella brassicaformis (strain CCMP3155)</name>
    <dbReference type="NCBI Taxonomy" id="1169540"/>
    <lineage>
        <taxon>Eukaryota</taxon>
        <taxon>Sar</taxon>
        <taxon>Alveolata</taxon>
        <taxon>Colpodellida</taxon>
        <taxon>Vitrellaceae</taxon>
        <taxon>Vitrella</taxon>
    </lineage>
</organism>
<evidence type="ECO:0000313" key="5">
    <source>
        <dbReference type="Proteomes" id="UP000041254"/>
    </source>
</evidence>
<proteinExistence type="predicted"/>
<reference evidence="4 5" key="1">
    <citation type="submission" date="2014-11" db="EMBL/GenBank/DDBJ databases">
        <authorList>
            <person name="Zhu J."/>
            <person name="Qi W."/>
            <person name="Song R."/>
        </authorList>
    </citation>
    <scope>NUCLEOTIDE SEQUENCE [LARGE SCALE GENOMIC DNA]</scope>
</reference>
<dbReference type="EMBL" id="CDMY01000327">
    <property type="protein sequence ID" value="CEM02469.1"/>
    <property type="molecule type" value="Genomic_DNA"/>
</dbReference>
<sequence>MGDTLSVFGLARLASTLSVLDYVSLGSSLSVRQFAYLGSTLSVEDSSTFNNVEIRGTLNVVSGATLNLQAGSTFVLDSSSPGAVTIDTDACSVIHASGCNSSSDRRLKTLIQPVEGYLSWASRSGRHHVSRSKRNLSAVSSRDRDSVEHLIDRLRPVKFEWKQPHEGIKRSNRVHFGLIAQDVATLLPEVVSKEPRTGTLRIRYMDFISILLESAKQLHRRFRVLERRVASLDFPNLDPYSNITTTARLHSGPPVNSLSSLSVPLEALYSLFTSEPLSSIASNSTRLSRSHPSVHSLGHRLKRAALDLKNVLQQESAAERMDAHESDHEVDSLRRKIEDMGASTARRINDMARRHEEAIKLHQEEIRLLKEQNRRQDEEIRLLKQQLQRPLAGHASSTRAPRDEDYTLIEAPR</sequence>
<accession>A0A0G4EWM7</accession>
<feature type="domain" description="Peptidase S74" evidence="3">
    <location>
        <begin position="103"/>
        <end position="229"/>
    </location>
</feature>
<gene>
    <name evidence="4" type="ORF">Vbra_13618</name>
</gene>
<dbReference type="PhylomeDB" id="A0A0G4EWM7"/>
<evidence type="ECO:0000256" key="1">
    <source>
        <dbReference type="SAM" id="Coils"/>
    </source>
</evidence>
<dbReference type="InParanoid" id="A0A0G4EWM7"/>
<dbReference type="VEuPathDB" id="CryptoDB:Vbra_13618"/>
<keyword evidence="1" id="KW-0175">Coiled coil</keyword>
<name>A0A0G4EWM7_VITBC</name>
<dbReference type="AlphaFoldDB" id="A0A0G4EWM7"/>
<dbReference type="Pfam" id="PF13884">
    <property type="entry name" value="Peptidase_S74"/>
    <property type="match status" value="1"/>
</dbReference>
<dbReference type="OrthoDB" id="442075at2759"/>
<evidence type="ECO:0000256" key="2">
    <source>
        <dbReference type="SAM" id="MobiDB-lite"/>
    </source>
</evidence>